<feature type="domain" description="Aminotransferase class I/classII large" evidence="8">
    <location>
        <begin position="37"/>
        <end position="398"/>
    </location>
</feature>
<proteinExistence type="inferred from homology"/>
<dbReference type="SUPFAM" id="SSF53383">
    <property type="entry name" value="PLP-dependent transferases"/>
    <property type="match status" value="1"/>
</dbReference>
<dbReference type="PANTHER" id="PTHR43488:SF2">
    <property type="entry name" value="GLUTAMATE-PYRUVATE AMINOTRANSFERASE ALAA"/>
    <property type="match status" value="1"/>
</dbReference>
<name>A0A1Y1J446_COMTE</name>
<evidence type="ECO:0000256" key="1">
    <source>
        <dbReference type="ARBA" id="ARBA00001933"/>
    </source>
</evidence>
<comment type="caution">
    <text evidence="9">The sequence shown here is derived from an EMBL/GenBank/DDBJ whole genome shotgun (WGS) entry which is preliminary data.</text>
</comment>
<dbReference type="EMBL" id="BKBW01000002">
    <property type="protein sequence ID" value="GEQ74032.1"/>
    <property type="molecule type" value="Genomic_DNA"/>
</dbReference>
<dbReference type="GO" id="GO:0030170">
    <property type="term" value="F:pyridoxal phosphate binding"/>
    <property type="evidence" value="ECO:0007669"/>
    <property type="project" value="InterPro"/>
</dbReference>
<protein>
    <recommendedName>
        <fullName evidence="6">alanine transaminase</fullName>
        <ecNumber evidence="6">2.6.1.2</ecNumber>
    </recommendedName>
</protein>
<dbReference type="Gene3D" id="3.40.640.10">
    <property type="entry name" value="Type I PLP-dependent aspartate aminotransferase-like (Major domain)"/>
    <property type="match status" value="1"/>
</dbReference>
<dbReference type="Pfam" id="PF00155">
    <property type="entry name" value="Aminotran_1_2"/>
    <property type="match status" value="1"/>
</dbReference>
<keyword evidence="3 9" id="KW-0032">Aminotransferase</keyword>
<evidence type="ECO:0000256" key="7">
    <source>
        <dbReference type="SAM" id="MobiDB-lite"/>
    </source>
</evidence>
<dbReference type="InterPro" id="IPR015422">
    <property type="entry name" value="PyrdxlP-dep_Trfase_small"/>
</dbReference>
<accession>A0A1Y1J446</accession>
<feature type="compositionally biased region" description="Basic and acidic residues" evidence="7">
    <location>
        <begin position="421"/>
        <end position="432"/>
    </location>
</feature>
<dbReference type="AlphaFoldDB" id="A0A1Y1J446"/>
<evidence type="ECO:0000256" key="4">
    <source>
        <dbReference type="ARBA" id="ARBA00022679"/>
    </source>
</evidence>
<gene>
    <name evidence="9" type="ORF">CTTA_1037</name>
</gene>
<organism evidence="9 10">
    <name type="scientific">Comamonas testosteroni</name>
    <name type="common">Pseudomonas testosteroni</name>
    <dbReference type="NCBI Taxonomy" id="285"/>
    <lineage>
        <taxon>Bacteria</taxon>
        <taxon>Pseudomonadati</taxon>
        <taxon>Pseudomonadota</taxon>
        <taxon>Betaproteobacteria</taxon>
        <taxon>Burkholderiales</taxon>
        <taxon>Comamonadaceae</taxon>
        <taxon>Comamonas</taxon>
    </lineage>
</organism>
<reference evidence="9 10" key="1">
    <citation type="journal article" date="2019" name="Microbiol. Resour. Announc.">
        <title>Draft Genome Sequence of Comamonas testosteroni TA441, a Bacterium That Has a Cryptic Phenol Degradation Gene Cluster.</title>
        <authorList>
            <person name="Arai H."/>
            <person name="Ishii M."/>
        </authorList>
    </citation>
    <scope>NUCLEOTIDE SEQUENCE [LARGE SCALE GENOMIC DNA]</scope>
    <source>
        <strain evidence="9 10">TA441</strain>
    </source>
</reference>
<dbReference type="CDD" id="cd00609">
    <property type="entry name" value="AAT_like"/>
    <property type="match status" value="1"/>
</dbReference>
<evidence type="ECO:0000256" key="5">
    <source>
        <dbReference type="ARBA" id="ARBA00022898"/>
    </source>
</evidence>
<dbReference type="Gene3D" id="3.90.1150.10">
    <property type="entry name" value="Aspartate Aminotransferase, domain 1"/>
    <property type="match status" value="1"/>
</dbReference>
<dbReference type="InterPro" id="IPR015421">
    <property type="entry name" value="PyrdxlP-dep_Trfase_major"/>
</dbReference>
<dbReference type="InterPro" id="IPR004839">
    <property type="entry name" value="Aminotransferase_I/II_large"/>
</dbReference>
<dbReference type="InterPro" id="IPR051926">
    <property type="entry name" value="Ala_Aminotransferase"/>
</dbReference>
<keyword evidence="5" id="KW-0663">Pyridoxal phosphate</keyword>
<evidence type="ECO:0000256" key="2">
    <source>
        <dbReference type="ARBA" id="ARBA00007441"/>
    </source>
</evidence>
<keyword evidence="4 9" id="KW-0808">Transferase</keyword>
<evidence type="ECO:0000256" key="6">
    <source>
        <dbReference type="ARBA" id="ARBA00026106"/>
    </source>
</evidence>
<dbReference type="PANTHER" id="PTHR43488">
    <property type="entry name" value="GLUTAMATE-PYRUVATE AMINOTRANSFERASE ALAA"/>
    <property type="match status" value="1"/>
</dbReference>
<comment type="cofactor">
    <cofactor evidence="1">
        <name>pyridoxal 5'-phosphate</name>
        <dbReference type="ChEBI" id="CHEBI:597326"/>
    </cofactor>
</comment>
<evidence type="ECO:0000313" key="10">
    <source>
        <dbReference type="Proteomes" id="UP000323105"/>
    </source>
</evidence>
<dbReference type="EC" id="2.6.1.2" evidence="6"/>
<dbReference type="Proteomes" id="UP000323105">
    <property type="component" value="Unassembled WGS sequence"/>
</dbReference>
<evidence type="ECO:0000259" key="8">
    <source>
        <dbReference type="Pfam" id="PF00155"/>
    </source>
</evidence>
<evidence type="ECO:0000313" key="9">
    <source>
        <dbReference type="EMBL" id="GEQ74032.1"/>
    </source>
</evidence>
<feature type="region of interest" description="Disordered" evidence="7">
    <location>
        <begin position="409"/>
        <end position="432"/>
    </location>
</feature>
<dbReference type="GO" id="GO:0004021">
    <property type="term" value="F:L-alanine:2-oxoglutarate aminotransferase activity"/>
    <property type="evidence" value="ECO:0007669"/>
    <property type="project" value="UniProtKB-EC"/>
</dbReference>
<dbReference type="InterPro" id="IPR015424">
    <property type="entry name" value="PyrdxlP-dep_Trfase"/>
</dbReference>
<comment type="similarity">
    <text evidence="2">Belongs to the class-I pyridoxal-phosphate-dependent aminotransferase family.</text>
</comment>
<sequence>MIRMKTVQKSAKLANVCYDIRGPIMDAAKKMEDDGQKIIKLNIGNLAVFGFDAPEEVQQDMIRNLPNSAGYSDSKGIFAARKAVMHETQRQGIKGVTLDDIYLGNGASELISLATNALLDNGDEMLLPAPDYPLWTAATSLSGGTPVHYMCDESNGWMPNMDDIRAKITPRTKGIVVINPNNPTGALYSKELLLQIVELAREHGLVIFADEVYDKVLYEDAKHTPLGSLSIDVLTITFNSLSKAYRSCGYRAGWMVISGDKKPAKDYIEGLNMLSNMRLCANVPGQWAVQTALGGHQSIDALVQEGGRLRVQRDLAWELINAIPGVSCVKPQGALYMFPRLDPAVYPIQDDQEFFLEVLQETKVMLVQGTGFNWPEPDHFRIVFLPHEADLREAINRLAAFLEKYRKRHGTDKPKAVPAEKALKPAKAEKAA</sequence>
<evidence type="ECO:0000256" key="3">
    <source>
        <dbReference type="ARBA" id="ARBA00022576"/>
    </source>
</evidence>